<proteinExistence type="predicted"/>
<dbReference type="InterPro" id="IPR002797">
    <property type="entry name" value="Polysacc_synth"/>
</dbReference>
<reference evidence="7" key="1">
    <citation type="submission" date="2020-12" db="EMBL/GenBank/DDBJ databases">
        <title>Bacterial novel species Flavobacterium sp. SE-1-e isolated from soil.</title>
        <authorList>
            <person name="Jung H.-Y."/>
        </authorList>
    </citation>
    <scope>NUCLEOTIDE SEQUENCE</scope>
    <source>
        <strain evidence="7">SE-1-e</strain>
    </source>
</reference>
<feature type="transmembrane region" description="Helical" evidence="6">
    <location>
        <begin position="86"/>
        <end position="110"/>
    </location>
</feature>
<accession>A0A934PK24</accession>
<evidence type="ECO:0000256" key="4">
    <source>
        <dbReference type="ARBA" id="ARBA00022989"/>
    </source>
</evidence>
<feature type="transmembrane region" description="Helical" evidence="6">
    <location>
        <begin position="270"/>
        <end position="286"/>
    </location>
</feature>
<dbReference type="GO" id="GO:0009246">
    <property type="term" value="P:enterobacterial common antigen biosynthetic process"/>
    <property type="evidence" value="ECO:0007669"/>
    <property type="project" value="InterPro"/>
</dbReference>
<evidence type="ECO:0000313" key="7">
    <source>
        <dbReference type="EMBL" id="MBK0368755.1"/>
    </source>
</evidence>
<feature type="transmembrane region" description="Helical" evidence="6">
    <location>
        <begin position="307"/>
        <end position="331"/>
    </location>
</feature>
<dbReference type="InterPro" id="IPR050833">
    <property type="entry name" value="Poly_Biosynth_Transport"/>
</dbReference>
<keyword evidence="5 6" id="KW-0472">Membrane</keyword>
<dbReference type="PANTHER" id="PTHR30250">
    <property type="entry name" value="PST FAMILY PREDICTED COLANIC ACID TRANSPORTER"/>
    <property type="match status" value="1"/>
</dbReference>
<protein>
    <submittedName>
        <fullName evidence="7">O-antigen translocase</fullName>
    </submittedName>
</protein>
<evidence type="ECO:0000256" key="6">
    <source>
        <dbReference type="SAM" id="Phobius"/>
    </source>
</evidence>
<sequence>MIFNKIKDNKLLKVLSVNSLSVATSFILGMASTKIISFVLGTSGMAILGSFRNFTSMLKSITTLGMNTSLIKLYVENKNNKNELSVILSTFFWFFLIIALVVGFLTLVFAEFISDFIFFNLNFVLPIRVFSLLLPVIVLNVFWLTIYNGLEKINRIVAIQIISNIFIFCVTAILVWNKNIKGGLYALVLGELLMFIVTFIFVKKDKDYFTFELKKKINSKYLKIIINFSFMAFLSACIVPLTLILIRNYIVKMHSVNDAGLWDATTKLSSFYMSIFSSGLAYYYVPKLTSLKSNSEFKTELKTYFQIFVPLFAMMLLIIYLFRGFILNLVFTDEFLKIKEVLIWQLLGDLVRVMTLAFGYQILVKSRFKDYFIIEILFNASYLIISYFFVKNYSYQGALQSYFYANLITLIVILFMFRELFISKIGTNN</sequence>
<feature type="transmembrane region" description="Helical" evidence="6">
    <location>
        <begin position="343"/>
        <end position="364"/>
    </location>
</feature>
<evidence type="ECO:0000256" key="1">
    <source>
        <dbReference type="ARBA" id="ARBA00004651"/>
    </source>
</evidence>
<dbReference type="PANTHER" id="PTHR30250:SF30">
    <property type="entry name" value="LIPID III FLIPPASE"/>
    <property type="match status" value="1"/>
</dbReference>
<dbReference type="AlphaFoldDB" id="A0A934PK24"/>
<feature type="transmembrane region" description="Helical" evidence="6">
    <location>
        <begin position="224"/>
        <end position="250"/>
    </location>
</feature>
<feature type="transmembrane region" description="Helical" evidence="6">
    <location>
        <begin position="402"/>
        <end position="421"/>
    </location>
</feature>
<organism evidence="7 8">
    <name type="scientific">Flavobacterium agrisoli</name>
    <dbReference type="NCBI Taxonomy" id="2793066"/>
    <lineage>
        <taxon>Bacteria</taxon>
        <taxon>Pseudomonadati</taxon>
        <taxon>Bacteroidota</taxon>
        <taxon>Flavobacteriia</taxon>
        <taxon>Flavobacteriales</taxon>
        <taxon>Flavobacteriaceae</taxon>
        <taxon>Flavobacterium</taxon>
    </lineage>
</organism>
<dbReference type="GO" id="GO:0005886">
    <property type="term" value="C:plasma membrane"/>
    <property type="evidence" value="ECO:0007669"/>
    <property type="project" value="UniProtKB-SubCell"/>
</dbReference>
<dbReference type="Pfam" id="PF01943">
    <property type="entry name" value="Polysacc_synt"/>
    <property type="match status" value="1"/>
</dbReference>
<keyword evidence="3 6" id="KW-0812">Transmembrane</keyword>
<dbReference type="InterPro" id="IPR044550">
    <property type="entry name" value="WzxE"/>
</dbReference>
<evidence type="ECO:0000256" key="3">
    <source>
        <dbReference type="ARBA" id="ARBA00022692"/>
    </source>
</evidence>
<feature type="transmembrane region" description="Helical" evidence="6">
    <location>
        <begin position="35"/>
        <end position="54"/>
    </location>
</feature>
<feature type="transmembrane region" description="Helical" evidence="6">
    <location>
        <begin position="182"/>
        <end position="203"/>
    </location>
</feature>
<feature type="transmembrane region" description="Helical" evidence="6">
    <location>
        <begin position="371"/>
        <end position="390"/>
    </location>
</feature>
<feature type="transmembrane region" description="Helical" evidence="6">
    <location>
        <begin position="116"/>
        <end position="144"/>
    </location>
</feature>
<comment type="subcellular location">
    <subcellularLocation>
        <location evidence="1">Cell membrane</location>
        <topology evidence="1">Multi-pass membrane protein</topology>
    </subcellularLocation>
</comment>
<name>A0A934PK24_9FLAO</name>
<dbReference type="Proteomes" id="UP000609172">
    <property type="component" value="Unassembled WGS sequence"/>
</dbReference>
<evidence type="ECO:0000313" key="8">
    <source>
        <dbReference type="Proteomes" id="UP000609172"/>
    </source>
</evidence>
<keyword evidence="2" id="KW-1003">Cell membrane</keyword>
<evidence type="ECO:0000256" key="2">
    <source>
        <dbReference type="ARBA" id="ARBA00022475"/>
    </source>
</evidence>
<comment type="caution">
    <text evidence="7">The sequence shown here is derived from an EMBL/GenBank/DDBJ whole genome shotgun (WGS) entry which is preliminary data.</text>
</comment>
<feature type="transmembrane region" description="Helical" evidence="6">
    <location>
        <begin position="156"/>
        <end position="176"/>
    </location>
</feature>
<gene>
    <name evidence="7" type="ORF">I5M07_02820</name>
</gene>
<evidence type="ECO:0000256" key="5">
    <source>
        <dbReference type="ARBA" id="ARBA00023136"/>
    </source>
</evidence>
<feature type="transmembrane region" description="Helical" evidence="6">
    <location>
        <begin position="12"/>
        <end position="29"/>
    </location>
</feature>
<dbReference type="RefSeq" id="WP_200104671.1">
    <property type="nucleotide sequence ID" value="NZ_JAEHFV010000001.1"/>
</dbReference>
<keyword evidence="4 6" id="KW-1133">Transmembrane helix</keyword>
<keyword evidence="8" id="KW-1185">Reference proteome</keyword>
<dbReference type="CDD" id="cd13125">
    <property type="entry name" value="MATE_like_10"/>
    <property type="match status" value="1"/>
</dbReference>
<dbReference type="EMBL" id="JAEHFV010000001">
    <property type="protein sequence ID" value="MBK0368755.1"/>
    <property type="molecule type" value="Genomic_DNA"/>
</dbReference>